<dbReference type="InterPro" id="IPR001173">
    <property type="entry name" value="Glyco_trans_2-like"/>
</dbReference>
<name>A0A6G7XEP8_9MICO</name>
<dbReference type="PANTHER" id="PTHR22916:SF3">
    <property type="entry name" value="UDP-GLCNAC:BETAGAL BETA-1,3-N-ACETYLGLUCOSAMINYLTRANSFERASE-LIKE PROTEIN 1"/>
    <property type="match status" value="1"/>
</dbReference>
<sequence length="897" mass="102737">MTAGQPRFSVVMSIYNQEPWMDQAIESIISQDLGFEEHIELILVNDGSVDGSLRKCEIFREKYPNNVVVIDQANQGLSAARNAGMAAATGQLVNFFDPDDFLAPNVFSEVWDFWQRHSSEGLPFITIPLELTGAKNGRHGKYEFFPEKNAVIDLLEEPGNFVLSSAASFYPRENIEGAKFDSSMLSAEDSLFNFELLARFGPRFGYVCEQGVQYEYTQHVAGANQVARSVRTASGFQSAVTLLSRLLPPVGEEAPRYLKELIIYELRQRIGRMRRKYFESDEEYEALVASYREFIDYLDPETLKTSPWVTSMVRHFMFSSAMTRDQPWQLGADGMVFDRENELFHLDTIPVQVRRINKRPEAAEIEAVFFNYFISGFDLVMVSDTGDVLEASGGFSGKNEFSKRDGEFIATETQYRKFLLPAPSRESRWRFAFRLTATGELHFVADVKQWGESPFRGYDPTRKSISETYWMRFLPESNEFWINRAHTKVGLYNLRSTLRLLWKEKRFVPVRLFSKPQKRTILITDRPGFGDDNGEALFRYVQESRPDLKNDTWLVLAKTAPGYNELKRTKRIVKPGSFRHRLLFVNCRILLTSHLSPTLMSPWGKRVHAEIADLFDRTLVWLQHGVTMNDVGSTFNRLPLSIDAVVVGTAHEEHFALREGLLYDEETVLGTGFSRFDLLEDQSAGSKKRSILYAPTWRTWLTGRIMPDGSHEVIDDFEESLYFQQQRQLLSDPEILEALRAADASIDMLLHPGMAAYVDNYNALVSDRVRVHRPGSVKYRDALNSSVAMITDYSSVFFDFAYMGKPVILDHSDQEEFRTHHYGEGVFDYASSAPGAVVDDFIELKREILAMIDGGFKMEEKYLSRLDGVFLHRDQKNSQRVIEAALNVDQRRRGLLV</sequence>
<dbReference type="Pfam" id="PF00535">
    <property type="entry name" value="Glycos_transf_2"/>
    <property type="match status" value="1"/>
</dbReference>
<dbReference type="PANTHER" id="PTHR22916">
    <property type="entry name" value="GLYCOSYLTRANSFERASE"/>
    <property type="match status" value="1"/>
</dbReference>
<proteinExistence type="predicted"/>
<organism evidence="2 3">
    <name type="scientific">Leucobacter viscericola</name>
    <dbReference type="NCBI Taxonomy" id="2714935"/>
    <lineage>
        <taxon>Bacteria</taxon>
        <taxon>Bacillati</taxon>
        <taxon>Actinomycetota</taxon>
        <taxon>Actinomycetes</taxon>
        <taxon>Micrococcales</taxon>
        <taxon>Microbacteriaceae</taxon>
        <taxon>Leucobacter</taxon>
    </lineage>
</organism>
<dbReference type="AlphaFoldDB" id="A0A6G7XEP8"/>
<dbReference type="InterPro" id="IPR007554">
    <property type="entry name" value="Glycerophosphate_synth"/>
</dbReference>
<dbReference type="KEGG" id="lvi:G7068_07300"/>
<evidence type="ECO:0000313" key="3">
    <source>
        <dbReference type="Proteomes" id="UP000502677"/>
    </source>
</evidence>
<evidence type="ECO:0000313" key="2">
    <source>
        <dbReference type="EMBL" id="QIK63023.1"/>
    </source>
</evidence>
<keyword evidence="2" id="KW-0808">Transferase</keyword>
<protein>
    <submittedName>
        <fullName evidence="2">Glycosyltransferase</fullName>
    </submittedName>
</protein>
<dbReference type="GO" id="GO:0047355">
    <property type="term" value="F:CDP-glycerol glycerophosphotransferase activity"/>
    <property type="evidence" value="ECO:0007669"/>
    <property type="project" value="InterPro"/>
</dbReference>
<gene>
    <name evidence="2" type="ORF">G7068_07300</name>
</gene>
<keyword evidence="3" id="KW-1185">Reference proteome</keyword>
<dbReference type="GO" id="GO:0016020">
    <property type="term" value="C:membrane"/>
    <property type="evidence" value="ECO:0007669"/>
    <property type="project" value="InterPro"/>
</dbReference>
<dbReference type="Proteomes" id="UP000502677">
    <property type="component" value="Chromosome"/>
</dbReference>
<reference evidence="2 3" key="1">
    <citation type="submission" date="2020-03" db="EMBL/GenBank/DDBJ databases">
        <title>Leucobacter sp. nov., isolated from beetles.</title>
        <authorList>
            <person name="Hyun D.-W."/>
            <person name="Bae J.-W."/>
        </authorList>
    </citation>
    <scope>NUCLEOTIDE SEQUENCE [LARGE SCALE GENOMIC DNA]</scope>
    <source>
        <strain evidence="2 3">HDW9C</strain>
    </source>
</reference>
<accession>A0A6G7XEP8</accession>
<dbReference type="Gene3D" id="3.90.550.10">
    <property type="entry name" value="Spore Coat Polysaccharide Biosynthesis Protein SpsA, Chain A"/>
    <property type="match status" value="1"/>
</dbReference>
<dbReference type="SUPFAM" id="SSF53448">
    <property type="entry name" value="Nucleotide-diphospho-sugar transferases"/>
    <property type="match status" value="1"/>
</dbReference>
<dbReference type="InterPro" id="IPR043148">
    <property type="entry name" value="TagF_C"/>
</dbReference>
<evidence type="ECO:0000259" key="1">
    <source>
        <dbReference type="Pfam" id="PF00535"/>
    </source>
</evidence>
<dbReference type="RefSeq" id="WP_166290652.1">
    <property type="nucleotide sequence ID" value="NZ_CP049863.1"/>
</dbReference>
<dbReference type="Pfam" id="PF04464">
    <property type="entry name" value="Glyphos_transf"/>
    <property type="match status" value="1"/>
</dbReference>
<dbReference type="Gene3D" id="3.40.50.12580">
    <property type="match status" value="1"/>
</dbReference>
<dbReference type="InterPro" id="IPR029044">
    <property type="entry name" value="Nucleotide-diphossugar_trans"/>
</dbReference>
<feature type="domain" description="Glycosyltransferase 2-like" evidence="1">
    <location>
        <begin position="9"/>
        <end position="119"/>
    </location>
</feature>
<dbReference type="GO" id="GO:0016758">
    <property type="term" value="F:hexosyltransferase activity"/>
    <property type="evidence" value="ECO:0007669"/>
    <property type="project" value="UniProtKB-ARBA"/>
</dbReference>
<dbReference type="EMBL" id="CP049863">
    <property type="protein sequence ID" value="QIK63023.1"/>
    <property type="molecule type" value="Genomic_DNA"/>
</dbReference>
<dbReference type="CDD" id="cd00761">
    <property type="entry name" value="Glyco_tranf_GTA_type"/>
    <property type="match status" value="1"/>
</dbReference>
<dbReference type="SUPFAM" id="SSF53756">
    <property type="entry name" value="UDP-Glycosyltransferase/glycogen phosphorylase"/>
    <property type="match status" value="1"/>
</dbReference>